<comment type="caution">
    <text evidence="1">The sequence shown here is derived from an EMBL/GenBank/DDBJ whole genome shotgun (WGS) entry which is preliminary data.</text>
</comment>
<evidence type="ECO:0000313" key="2">
    <source>
        <dbReference type="Proteomes" id="UP000322873"/>
    </source>
</evidence>
<dbReference type="Proteomes" id="UP000322873">
    <property type="component" value="Unassembled WGS sequence"/>
</dbReference>
<organism evidence="1 2">
    <name type="scientific">Monilinia fructicola</name>
    <name type="common">Brown rot fungus</name>
    <name type="synonym">Ciboria fructicola</name>
    <dbReference type="NCBI Taxonomy" id="38448"/>
    <lineage>
        <taxon>Eukaryota</taxon>
        <taxon>Fungi</taxon>
        <taxon>Dikarya</taxon>
        <taxon>Ascomycota</taxon>
        <taxon>Pezizomycotina</taxon>
        <taxon>Leotiomycetes</taxon>
        <taxon>Helotiales</taxon>
        <taxon>Sclerotiniaceae</taxon>
        <taxon>Monilinia</taxon>
    </lineage>
</organism>
<name>A0A5M9JPJ0_MONFR</name>
<reference evidence="1 2" key="1">
    <citation type="submission" date="2019-06" db="EMBL/GenBank/DDBJ databases">
        <title>Genome Sequence of the Brown Rot Fungal Pathogen Monilinia fructicola.</title>
        <authorList>
            <person name="De Miccolis Angelini R.M."/>
            <person name="Landi L."/>
            <person name="Abate D."/>
            <person name="Pollastro S."/>
            <person name="Romanazzi G."/>
            <person name="Faretra F."/>
        </authorList>
    </citation>
    <scope>NUCLEOTIDE SEQUENCE [LARGE SCALE GENOMIC DNA]</scope>
    <source>
        <strain evidence="1 2">Mfrc123</strain>
    </source>
</reference>
<dbReference type="EMBL" id="VICG01000008">
    <property type="protein sequence ID" value="KAA8569706.1"/>
    <property type="molecule type" value="Genomic_DNA"/>
</dbReference>
<sequence length="78" mass="9566">MFRLPNLLLEMNLIIPHLAVLPIRPDVRRNTLERRKLKRHLQAIVLLGIFLQRRRNLRVRLDLFLRQRVDSFRRTFGR</sequence>
<keyword evidence="2" id="KW-1185">Reference proteome</keyword>
<evidence type="ECO:0000313" key="1">
    <source>
        <dbReference type="EMBL" id="KAA8569706.1"/>
    </source>
</evidence>
<dbReference type="AlphaFoldDB" id="A0A5M9JPJ0"/>
<gene>
    <name evidence="1" type="ORF">EYC84_001293</name>
</gene>
<protein>
    <submittedName>
        <fullName evidence="1">Uncharacterized protein</fullName>
    </submittedName>
</protein>
<accession>A0A5M9JPJ0</accession>
<proteinExistence type="predicted"/>